<gene>
    <name evidence="2" type="ORF">MAPG_00654</name>
</gene>
<organism evidence="3 4">
    <name type="scientific">Magnaporthiopsis poae (strain ATCC 64411 / 73-15)</name>
    <name type="common">Kentucky bluegrass fungus</name>
    <name type="synonym">Magnaporthe poae</name>
    <dbReference type="NCBI Taxonomy" id="644358"/>
    <lineage>
        <taxon>Eukaryota</taxon>
        <taxon>Fungi</taxon>
        <taxon>Dikarya</taxon>
        <taxon>Ascomycota</taxon>
        <taxon>Pezizomycotina</taxon>
        <taxon>Sordariomycetes</taxon>
        <taxon>Sordariomycetidae</taxon>
        <taxon>Magnaporthales</taxon>
        <taxon>Magnaporthaceae</taxon>
        <taxon>Magnaporthiopsis</taxon>
    </lineage>
</organism>
<dbReference type="InterPro" id="IPR045564">
    <property type="entry name" value="DUF5910"/>
</dbReference>
<feature type="compositionally biased region" description="Low complexity" evidence="1">
    <location>
        <begin position="402"/>
        <end position="422"/>
    </location>
</feature>
<proteinExistence type="predicted"/>
<reference evidence="2" key="2">
    <citation type="submission" date="2010-05" db="EMBL/GenBank/DDBJ databases">
        <title>The Genome Sequence of Magnaporthe poae strain ATCC 64411.</title>
        <authorList>
            <consortium name="The Broad Institute Genome Sequencing Platform"/>
            <consortium name="Broad Institute Genome Sequencing Center for Infectious Disease"/>
            <person name="Ma L.-J."/>
            <person name="Dead R."/>
            <person name="Young S."/>
            <person name="Zeng Q."/>
            <person name="Koehrsen M."/>
            <person name="Alvarado L."/>
            <person name="Berlin A."/>
            <person name="Chapman S.B."/>
            <person name="Chen Z."/>
            <person name="Freedman E."/>
            <person name="Gellesch M."/>
            <person name="Goldberg J."/>
            <person name="Griggs A."/>
            <person name="Gujja S."/>
            <person name="Heilman E.R."/>
            <person name="Heiman D."/>
            <person name="Hepburn T."/>
            <person name="Howarth C."/>
            <person name="Jen D."/>
            <person name="Larson L."/>
            <person name="Mehta T."/>
            <person name="Neiman D."/>
            <person name="Pearson M."/>
            <person name="Roberts A."/>
            <person name="Saif S."/>
            <person name="Shea T."/>
            <person name="Shenoy N."/>
            <person name="Sisk P."/>
            <person name="Stolte C."/>
            <person name="Sykes S."/>
            <person name="Walk T."/>
            <person name="White J."/>
            <person name="Yandava C."/>
            <person name="Haas B."/>
            <person name="Nusbaum C."/>
            <person name="Birren B."/>
        </authorList>
    </citation>
    <scope>NUCLEOTIDE SEQUENCE</scope>
    <source>
        <strain evidence="2">ATCC 64411</strain>
    </source>
</reference>
<sequence length="422" mass="45630">MVGGRLPLGGIEAENKPASLSHARLYEEERGRWRWRRPKNLGMVSKVDDFANRSKLNLSPAIPQNGLLRPSLLRDGVRGLCLRRARPGRLPHRLQGRGRGNQLARLGVLGLQHPSAKWDGQLGKGKSHSNVAGTWSGPIAGNVGGDWYCYTPAEDSKLNNAVKIWINPIKERAAGQSSYPYDEDKIQTILRDEGVKKPETALRLGQIGSDEELLIPAASLPGPDDQDGGRLLLQTFCFAAKEEMLAHMAANGITATEANYEDAIFTSHKYGVTDQTRKRATIDEGEGEAVARPARLLRFMRRDPKGGAKQVTTTPTGNGRQGTMTPNGNRRQGTTTPNSNGKQGTTASGSSPSSDTLPLAEGYTITLKKDPKAKRFPARQPDTCLTGLAFGPKPKVIASPAKKPNTVNTKPNTVNTKPKGGK</sequence>
<accession>A0A0C4DLL0</accession>
<protein>
    <submittedName>
        <fullName evidence="2 3">Uncharacterized protein</fullName>
    </submittedName>
</protein>
<keyword evidence="4" id="KW-1185">Reference proteome</keyword>
<reference evidence="2" key="3">
    <citation type="submission" date="2011-03" db="EMBL/GenBank/DDBJ databases">
        <title>Annotation of Magnaporthe poae ATCC 64411.</title>
        <authorList>
            <person name="Ma L.-J."/>
            <person name="Dead R."/>
            <person name="Young S.K."/>
            <person name="Zeng Q."/>
            <person name="Gargeya S."/>
            <person name="Fitzgerald M."/>
            <person name="Haas B."/>
            <person name="Abouelleil A."/>
            <person name="Alvarado L."/>
            <person name="Arachchi H.M."/>
            <person name="Berlin A."/>
            <person name="Brown A."/>
            <person name="Chapman S.B."/>
            <person name="Chen Z."/>
            <person name="Dunbar C."/>
            <person name="Freedman E."/>
            <person name="Gearin G."/>
            <person name="Gellesch M."/>
            <person name="Goldberg J."/>
            <person name="Griggs A."/>
            <person name="Gujja S."/>
            <person name="Heiman D."/>
            <person name="Howarth C."/>
            <person name="Larson L."/>
            <person name="Lui A."/>
            <person name="MacDonald P.J.P."/>
            <person name="Mehta T."/>
            <person name="Montmayeur A."/>
            <person name="Murphy C."/>
            <person name="Neiman D."/>
            <person name="Pearson M."/>
            <person name="Priest M."/>
            <person name="Roberts A."/>
            <person name="Saif S."/>
            <person name="Shea T."/>
            <person name="Shenoy N."/>
            <person name="Sisk P."/>
            <person name="Stolte C."/>
            <person name="Sykes S."/>
            <person name="Yandava C."/>
            <person name="Wortman J."/>
            <person name="Nusbaum C."/>
            <person name="Birren B."/>
        </authorList>
    </citation>
    <scope>NUCLEOTIDE SEQUENCE</scope>
    <source>
        <strain evidence="2">ATCC 64411</strain>
    </source>
</reference>
<name>A0A0C4DLL0_MAGP6</name>
<dbReference type="Pfam" id="PF19287">
    <property type="entry name" value="DUF5910"/>
    <property type="match status" value="1"/>
</dbReference>
<dbReference type="EMBL" id="ADBL01000155">
    <property type="status" value="NOT_ANNOTATED_CDS"/>
    <property type="molecule type" value="Genomic_DNA"/>
</dbReference>
<evidence type="ECO:0000313" key="4">
    <source>
        <dbReference type="Proteomes" id="UP000011715"/>
    </source>
</evidence>
<evidence type="ECO:0000313" key="3">
    <source>
        <dbReference type="EnsemblFungi" id="MAPG_00654T0"/>
    </source>
</evidence>
<dbReference type="EMBL" id="GL876966">
    <property type="protein sequence ID" value="KLU81569.1"/>
    <property type="molecule type" value="Genomic_DNA"/>
</dbReference>
<reference evidence="3" key="4">
    <citation type="journal article" date="2015" name="G3 (Bethesda)">
        <title>Genome sequences of three phytopathogenic species of the Magnaporthaceae family of fungi.</title>
        <authorList>
            <person name="Okagaki L.H."/>
            <person name="Nunes C.C."/>
            <person name="Sailsbery J."/>
            <person name="Clay B."/>
            <person name="Brown D."/>
            <person name="John T."/>
            <person name="Oh Y."/>
            <person name="Young N."/>
            <person name="Fitzgerald M."/>
            <person name="Haas B.J."/>
            <person name="Zeng Q."/>
            <person name="Young S."/>
            <person name="Adiconis X."/>
            <person name="Fan L."/>
            <person name="Levin J.Z."/>
            <person name="Mitchell T.K."/>
            <person name="Okubara P.A."/>
            <person name="Farman M.L."/>
            <person name="Kohn L.M."/>
            <person name="Birren B."/>
            <person name="Ma L.-J."/>
            <person name="Dean R.A."/>
        </authorList>
    </citation>
    <scope>NUCLEOTIDE SEQUENCE</scope>
    <source>
        <strain evidence="3">ATCC 64411 / 73-15</strain>
    </source>
</reference>
<feature type="compositionally biased region" description="Polar residues" evidence="1">
    <location>
        <begin position="310"/>
        <end position="356"/>
    </location>
</feature>
<dbReference type="EnsemblFungi" id="MAPG_00654T0">
    <property type="protein sequence ID" value="MAPG_00654T0"/>
    <property type="gene ID" value="MAPG_00654"/>
</dbReference>
<dbReference type="Proteomes" id="UP000011715">
    <property type="component" value="Unassembled WGS sequence"/>
</dbReference>
<reference evidence="3" key="5">
    <citation type="submission" date="2015-06" db="UniProtKB">
        <authorList>
            <consortium name="EnsemblFungi"/>
        </authorList>
    </citation>
    <scope>IDENTIFICATION</scope>
    <source>
        <strain evidence="3">ATCC 64411</strain>
    </source>
</reference>
<dbReference type="AlphaFoldDB" id="A0A0C4DLL0"/>
<evidence type="ECO:0000313" key="2">
    <source>
        <dbReference type="EMBL" id="KLU81569.1"/>
    </source>
</evidence>
<dbReference type="VEuPathDB" id="FungiDB:MAPG_00654"/>
<evidence type="ECO:0000256" key="1">
    <source>
        <dbReference type="SAM" id="MobiDB-lite"/>
    </source>
</evidence>
<feature type="region of interest" description="Disordered" evidence="1">
    <location>
        <begin position="281"/>
        <end position="422"/>
    </location>
</feature>
<dbReference type="OrthoDB" id="5242163at2759"/>
<reference evidence="4" key="1">
    <citation type="submission" date="2010-05" db="EMBL/GenBank/DDBJ databases">
        <title>The genome sequence of Magnaporthe poae strain ATCC 64411.</title>
        <authorList>
            <person name="Ma L.-J."/>
            <person name="Dead R."/>
            <person name="Young S."/>
            <person name="Zeng Q."/>
            <person name="Koehrsen M."/>
            <person name="Alvarado L."/>
            <person name="Berlin A."/>
            <person name="Chapman S.B."/>
            <person name="Chen Z."/>
            <person name="Freedman E."/>
            <person name="Gellesch M."/>
            <person name="Goldberg J."/>
            <person name="Griggs A."/>
            <person name="Gujja S."/>
            <person name="Heilman E.R."/>
            <person name="Heiman D."/>
            <person name="Hepburn T."/>
            <person name="Howarth C."/>
            <person name="Jen D."/>
            <person name="Larson L."/>
            <person name="Mehta T."/>
            <person name="Neiman D."/>
            <person name="Pearson M."/>
            <person name="Roberts A."/>
            <person name="Saif S."/>
            <person name="Shea T."/>
            <person name="Shenoy N."/>
            <person name="Sisk P."/>
            <person name="Stolte C."/>
            <person name="Sykes S."/>
            <person name="Walk T."/>
            <person name="White J."/>
            <person name="Yandava C."/>
            <person name="Haas B."/>
            <person name="Nusbaum C."/>
            <person name="Birren B."/>
        </authorList>
    </citation>
    <scope>NUCLEOTIDE SEQUENCE [LARGE SCALE GENOMIC DNA]</scope>
    <source>
        <strain evidence="4">ATCC 64411 / 73-15</strain>
    </source>
</reference>